<dbReference type="PANTHER" id="PTHR31021">
    <property type="entry name" value="ADENOMATOSIS POLYPOSIS COLI DOWN-REGULATED 1"/>
    <property type="match status" value="1"/>
</dbReference>
<feature type="compositionally biased region" description="Basic residues" evidence="6">
    <location>
        <begin position="247"/>
        <end position="259"/>
    </location>
</feature>
<evidence type="ECO:0000256" key="5">
    <source>
        <dbReference type="ARBA" id="ARBA00023180"/>
    </source>
</evidence>
<dbReference type="GO" id="GO:0005886">
    <property type="term" value="C:plasma membrane"/>
    <property type="evidence" value="ECO:0007669"/>
    <property type="project" value="InterPro"/>
</dbReference>
<evidence type="ECO:0000256" key="4">
    <source>
        <dbReference type="ARBA" id="ARBA00023136"/>
    </source>
</evidence>
<feature type="chain" id="PRO_5007851660" evidence="7">
    <location>
        <begin position="22"/>
        <end position="649"/>
    </location>
</feature>
<dbReference type="InterPro" id="IPR029405">
    <property type="entry name" value="APCDD1_dom"/>
</dbReference>
<dbReference type="Proteomes" id="UP000076858">
    <property type="component" value="Unassembled WGS sequence"/>
</dbReference>
<feature type="compositionally biased region" description="Gly residues" evidence="6">
    <location>
        <begin position="228"/>
        <end position="240"/>
    </location>
</feature>
<gene>
    <name evidence="9" type="ORF">APZ42_032874</name>
</gene>
<evidence type="ECO:0000313" key="10">
    <source>
        <dbReference type="Proteomes" id="UP000076858"/>
    </source>
</evidence>
<protein>
    <submittedName>
        <fullName evidence="9">Protein APCDD1-like protein</fullName>
    </submittedName>
</protein>
<dbReference type="Pfam" id="PF14921">
    <property type="entry name" value="APCDDC"/>
    <property type="match status" value="2"/>
</dbReference>
<comment type="caution">
    <text evidence="9">The sequence shown here is derived from an EMBL/GenBank/DDBJ whole genome shotgun (WGS) entry which is preliminary data.</text>
</comment>
<evidence type="ECO:0000256" key="6">
    <source>
        <dbReference type="SAM" id="MobiDB-lite"/>
    </source>
</evidence>
<dbReference type="EMBL" id="LRGB01003123">
    <property type="protein sequence ID" value="KZS04534.1"/>
    <property type="molecule type" value="Genomic_DNA"/>
</dbReference>
<evidence type="ECO:0000256" key="3">
    <source>
        <dbReference type="ARBA" id="ARBA00022729"/>
    </source>
</evidence>
<evidence type="ECO:0000256" key="2">
    <source>
        <dbReference type="ARBA" id="ARBA00022692"/>
    </source>
</evidence>
<name>A0A164LXR2_9CRUS</name>
<accession>A0A164LXR2</accession>
<organism evidence="9 10">
    <name type="scientific">Daphnia magna</name>
    <dbReference type="NCBI Taxonomy" id="35525"/>
    <lineage>
        <taxon>Eukaryota</taxon>
        <taxon>Metazoa</taxon>
        <taxon>Ecdysozoa</taxon>
        <taxon>Arthropoda</taxon>
        <taxon>Crustacea</taxon>
        <taxon>Branchiopoda</taxon>
        <taxon>Diplostraca</taxon>
        <taxon>Cladocera</taxon>
        <taxon>Anomopoda</taxon>
        <taxon>Daphniidae</taxon>
        <taxon>Daphnia</taxon>
    </lineage>
</organism>
<dbReference type="GO" id="GO:0030178">
    <property type="term" value="P:negative regulation of Wnt signaling pathway"/>
    <property type="evidence" value="ECO:0007669"/>
    <property type="project" value="InterPro"/>
</dbReference>
<dbReference type="GO" id="GO:0017147">
    <property type="term" value="F:Wnt-protein binding"/>
    <property type="evidence" value="ECO:0007669"/>
    <property type="project" value="InterPro"/>
</dbReference>
<keyword evidence="2" id="KW-0812">Transmembrane</keyword>
<sequence>MNGQRGFVFLVVMVVALMVSAERRHRNRVDNNPSSSILMNNLLLDLDESLPECSAAFRRVQNGERSALASYPPDIKGLWVSQECETRPGPEFVLRQYQFERDGSFKLLQHFYGDEWCTTPVYTLTAKGQLQMREPSWIVPGAAESEYTLHRVHLVAYSEDVVDEVMQRVNRSCPGYITRPWRVRKEYLIYNYAVSGEGKSGQLKQSSAKSSPSDRHWMTASNGKRHGNGSGRGNKVGGSTGADQRSKRVSHNGSHHHHASSSDFATSDTAAHQMAALEEIDCLAAFHAVYHELQLIRTVRRPRDLLAHMDLPLGDKKKNFHHPSADQQMQTLLFLGNIHPQLEQRASYRPTSYQPALVRHDHQEANDCHVCRLVAKSTDKSPPHLHARPRLPVYPMGDWISSSCETRPIGTFLMRRMKFTDHQNGLNAGKYSAVASPTFQALFHYFADPVCSNATLTVLAAGHYLPGTDSDRVQGATEFDFFVQSVVITVHDEPTARNLNGLKGNQCAMDGSWRVDRPQDVTHTGGCIGLGIRVPTVANDLLKMDVNGIGHPLLYFGIAENPSEPRTPPKSGSTTELDLIRPTSYLPPLQQCQSIWEDLGSVNDASNELGPIIPHARVSGDSSGSSSVTFSCVFLGALTLANAIYLLQF</sequence>
<evidence type="ECO:0000313" key="9">
    <source>
        <dbReference type="EMBL" id="KZS04534.1"/>
    </source>
</evidence>
<dbReference type="PANTHER" id="PTHR31021:SF1">
    <property type="entry name" value="CHROMOSOME UNDETERMINED SCAFFOLD_56, WHOLE GENOME SHOTGUN SEQUENCE"/>
    <property type="match status" value="1"/>
</dbReference>
<dbReference type="AlphaFoldDB" id="A0A164LXR2"/>
<reference evidence="9 10" key="1">
    <citation type="submission" date="2016-03" db="EMBL/GenBank/DDBJ databases">
        <title>EvidentialGene: Evidence-directed Construction of Genes on Genomes.</title>
        <authorList>
            <person name="Gilbert D.G."/>
            <person name="Choi J.-H."/>
            <person name="Mockaitis K."/>
            <person name="Colbourne J."/>
            <person name="Pfrender M."/>
        </authorList>
    </citation>
    <scope>NUCLEOTIDE SEQUENCE [LARGE SCALE GENOMIC DNA]</scope>
    <source>
        <strain evidence="9 10">Xinb3</strain>
        <tissue evidence="9">Complete organism</tissue>
    </source>
</reference>
<feature type="domain" description="APCDD1" evidence="8">
    <location>
        <begin position="384"/>
        <end position="615"/>
    </location>
</feature>
<feature type="signal peptide" evidence="7">
    <location>
        <begin position="1"/>
        <end position="21"/>
    </location>
</feature>
<dbReference type="OrthoDB" id="5985602at2759"/>
<feature type="region of interest" description="Disordered" evidence="6">
    <location>
        <begin position="199"/>
        <end position="266"/>
    </location>
</feature>
<evidence type="ECO:0000256" key="7">
    <source>
        <dbReference type="SAM" id="SignalP"/>
    </source>
</evidence>
<feature type="domain" description="APCDD1" evidence="8">
    <location>
        <begin position="52"/>
        <end position="383"/>
    </location>
</feature>
<keyword evidence="10" id="KW-1185">Reference proteome</keyword>
<feature type="compositionally biased region" description="Polar residues" evidence="6">
    <location>
        <begin position="202"/>
        <end position="211"/>
    </location>
</feature>
<dbReference type="STRING" id="35525.A0A164LXR2"/>
<evidence type="ECO:0000256" key="1">
    <source>
        <dbReference type="ARBA" id="ARBA00004167"/>
    </source>
</evidence>
<evidence type="ECO:0000259" key="8">
    <source>
        <dbReference type="SMART" id="SM01352"/>
    </source>
</evidence>
<keyword evidence="4" id="KW-0472">Membrane</keyword>
<keyword evidence="3 7" id="KW-0732">Signal</keyword>
<proteinExistence type="predicted"/>
<dbReference type="InterPro" id="IPR042425">
    <property type="entry name" value="APCDD1"/>
</dbReference>
<comment type="subcellular location">
    <subcellularLocation>
        <location evidence="1">Membrane</location>
        <topology evidence="1">Single-pass membrane protein</topology>
    </subcellularLocation>
</comment>
<dbReference type="SMART" id="SM01352">
    <property type="entry name" value="APCDDC"/>
    <property type="match status" value="2"/>
</dbReference>
<keyword evidence="5" id="KW-0325">Glycoprotein</keyword>